<dbReference type="PANTHER" id="PTHR45866:SF1">
    <property type="entry name" value="DNA GYRASE SUBUNIT B, MITOCHONDRIAL"/>
    <property type="match status" value="1"/>
</dbReference>
<dbReference type="NCBIfam" id="NF004189">
    <property type="entry name" value="PRK05644.1"/>
    <property type="match status" value="1"/>
</dbReference>
<dbReference type="CDD" id="cd03366">
    <property type="entry name" value="TOPRIM_TopoIIA_GyrB"/>
    <property type="match status" value="1"/>
</dbReference>
<dbReference type="PROSITE" id="PS50880">
    <property type="entry name" value="TOPRIM"/>
    <property type="match status" value="1"/>
</dbReference>
<keyword evidence="11" id="KW-0413">Isomerase</keyword>
<dbReference type="InterPro" id="IPR018522">
    <property type="entry name" value="TopoIIA_CS"/>
</dbReference>
<dbReference type="SUPFAM" id="SSF56719">
    <property type="entry name" value="Type II DNA topoisomerase"/>
    <property type="match status" value="1"/>
</dbReference>
<dbReference type="InterPro" id="IPR036890">
    <property type="entry name" value="HATPase_C_sf"/>
</dbReference>
<evidence type="ECO:0000313" key="14">
    <source>
        <dbReference type="Proteomes" id="UP000823912"/>
    </source>
</evidence>
<dbReference type="GO" id="GO:0046872">
    <property type="term" value="F:metal ion binding"/>
    <property type="evidence" value="ECO:0007669"/>
    <property type="project" value="UniProtKB-KW"/>
</dbReference>
<evidence type="ECO:0000256" key="4">
    <source>
        <dbReference type="ARBA" id="ARBA00012895"/>
    </source>
</evidence>
<reference evidence="13" key="2">
    <citation type="journal article" date="2021" name="PeerJ">
        <title>Extensive microbial diversity within the chicken gut microbiome revealed by metagenomics and culture.</title>
        <authorList>
            <person name="Gilroy R."/>
            <person name="Ravi A."/>
            <person name="Getino M."/>
            <person name="Pursley I."/>
            <person name="Horton D.L."/>
            <person name="Alikhan N.F."/>
            <person name="Baker D."/>
            <person name="Gharbi K."/>
            <person name="Hall N."/>
            <person name="Watson M."/>
            <person name="Adriaenssens E.M."/>
            <person name="Foster-Nyarko E."/>
            <person name="Jarju S."/>
            <person name="Secka A."/>
            <person name="Antonio M."/>
            <person name="Oren A."/>
            <person name="Chaudhuri R.R."/>
            <person name="La Ragione R."/>
            <person name="Hildebrand F."/>
            <person name="Pallen M.J."/>
        </authorList>
    </citation>
    <scope>NUCLEOTIDE SEQUENCE</scope>
    <source>
        <strain evidence="13">ChiSjej5B23-6657</strain>
    </source>
</reference>
<keyword evidence="9" id="KW-0799">Topoisomerase</keyword>
<evidence type="ECO:0000256" key="6">
    <source>
        <dbReference type="ARBA" id="ARBA00022741"/>
    </source>
</evidence>
<evidence type="ECO:0000256" key="8">
    <source>
        <dbReference type="ARBA" id="ARBA00022842"/>
    </source>
</evidence>
<organism evidence="13 14">
    <name type="scientific">Candidatus Pullilachnospira gallistercoris</name>
    <dbReference type="NCBI Taxonomy" id="2840911"/>
    <lineage>
        <taxon>Bacteria</taxon>
        <taxon>Bacillati</taxon>
        <taxon>Bacillota</taxon>
        <taxon>Clostridia</taxon>
        <taxon>Lachnospirales</taxon>
        <taxon>Lachnospiraceae</taxon>
        <taxon>Lachnospiraceae incertae sedis</taxon>
        <taxon>Candidatus Pullilachnospira</taxon>
    </lineage>
</organism>
<dbReference type="InterPro" id="IPR013760">
    <property type="entry name" value="Topo_IIA-like_dom_sf"/>
</dbReference>
<accession>A0A9D1E9T3</accession>
<dbReference type="FunFam" id="3.30.565.10:FF:000002">
    <property type="entry name" value="DNA gyrase subunit B"/>
    <property type="match status" value="1"/>
</dbReference>
<comment type="caution">
    <text evidence="13">The sequence shown here is derived from an EMBL/GenBank/DDBJ whole genome shotgun (WGS) entry which is preliminary data.</text>
</comment>
<evidence type="ECO:0000256" key="1">
    <source>
        <dbReference type="ARBA" id="ARBA00000185"/>
    </source>
</evidence>
<dbReference type="CDD" id="cd16928">
    <property type="entry name" value="HATPase_GyrB-like"/>
    <property type="match status" value="1"/>
</dbReference>
<dbReference type="SMART" id="SM00433">
    <property type="entry name" value="TOP2c"/>
    <property type="match status" value="1"/>
</dbReference>
<dbReference type="Proteomes" id="UP000823912">
    <property type="component" value="Unassembled WGS sequence"/>
</dbReference>
<keyword evidence="8" id="KW-0460">Magnesium</keyword>
<keyword evidence="7" id="KW-0067">ATP-binding</keyword>
<dbReference type="InterPro" id="IPR034160">
    <property type="entry name" value="TOPRIM_GyrB"/>
</dbReference>
<dbReference type="InterPro" id="IPR013506">
    <property type="entry name" value="Topo_IIA_bsu_dom2"/>
</dbReference>
<evidence type="ECO:0000313" key="13">
    <source>
        <dbReference type="EMBL" id="HIR70768.1"/>
    </source>
</evidence>
<evidence type="ECO:0000256" key="10">
    <source>
        <dbReference type="ARBA" id="ARBA00023125"/>
    </source>
</evidence>
<evidence type="ECO:0000256" key="11">
    <source>
        <dbReference type="ARBA" id="ARBA00023235"/>
    </source>
</evidence>
<dbReference type="InterPro" id="IPR014721">
    <property type="entry name" value="Ribsml_uS5_D2-typ_fold_subgr"/>
</dbReference>
<dbReference type="Gene3D" id="3.30.565.10">
    <property type="entry name" value="Histidine kinase-like ATPase, C-terminal domain"/>
    <property type="match status" value="1"/>
</dbReference>
<evidence type="ECO:0000256" key="2">
    <source>
        <dbReference type="ARBA" id="ARBA00001946"/>
    </source>
</evidence>
<keyword evidence="6" id="KW-0547">Nucleotide-binding</keyword>
<dbReference type="PROSITE" id="PS00177">
    <property type="entry name" value="TOPOISOMERASE_II"/>
    <property type="match status" value="1"/>
</dbReference>
<evidence type="ECO:0000256" key="7">
    <source>
        <dbReference type="ARBA" id="ARBA00022840"/>
    </source>
</evidence>
<dbReference type="GO" id="GO:0006265">
    <property type="term" value="P:DNA topological change"/>
    <property type="evidence" value="ECO:0007669"/>
    <property type="project" value="InterPro"/>
</dbReference>
<dbReference type="GO" id="GO:0005524">
    <property type="term" value="F:ATP binding"/>
    <property type="evidence" value="ECO:0007669"/>
    <property type="project" value="UniProtKB-KW"/>
</dbReference>
<dbReference type="InterPro" id="IPR001241">
    <property type="entry name" value="Topo_IIA"/>
</dbReference>
<dbReference type="SUPFAM" id="SSF54211">
    <property type="entry name" value="Ribosomal protein S5 domain 2-like"/>
    <property type="match status" value="1"/>
</dbReference>
<dbReference type="PRINTS" id="PR00418">
    <property type="entry name" value="TPI2FAMILY"/>
</dbReference>
<dbReference type="InterPro" id="IPR013759">
    <property type="entry name" value="Topo_IIA_B_C"/>
</dbReference>
<dbReference type="SMART" id="SM00387">
    <property type="entry name" value="HATPase_c"/>
    <property type="match status" value="1"/>
</dbReference>
<dbReference type="Pfam" id="PF01751">
    <property type="entry name" value="Toprim"/>
    <property type="match status" value="1"/>
</dbReference>
<dbReference type="FunFam" id="3.40.50.670:FF:000002">
    <property type="entry name" value="DNA gyrase subunit B"/>
    <property type="match status" value="1"/>
</dbReference>
<dbReference type="InterPro" id="IPR002288">
    <property type="entry name" value="DNA_gyrase_B_C"/>
</dbReference>
<dbReference type="Gene3D" id="3.40.50.670">
    <property type="match status" value="1"/>
</dbReference>
<dbReference type="InterPro" id="IPR003594">
    <property type="entry name" value="HATPase_dom"/>
</dbReference>
<keyword evidence="10" id="KW-0238">DNA-binding</keyword>
<dbReference type="AlphaFoldDB" id="A0A9D1E9T3"/>
<evidence type="ECO:0000256" key="5">
    <source>
        <dbReference type="ARBA" id="ARBA00022723"/>
    </source>
</evidence>
<keyword evidence="5" id="KW-0479">Metal-binding</keyword>
<dbReference type="PANTHER" id="PTHR45866">
    <property type="entry name" value="DNA GYRASE/TOPOISOMERASE SUBUNIT B"/>
    <property type="match status" value="1"/>
</dbReference>
<reference evidence="13" key="1">
    <citation type="submission" date="2020-10" db="EMBL/GenBank/DDBJ databases">
        <authorList>
            <person name="Gilroy R."/>
        </authorList>
    </citation>
    <scope>NUCLEOTIDE SEQUENCE</scope>
    <source>
        <strain evidence="13">ChiSjej5B23-6657</strain>
    </source>
</reference>
<dbReference type="Pfam" id="PF00204">
    <property type="entry name" value="DNA_gyraseB"/>
    <property type="match status" value="1"/>
</dbReference>
<feature type="domain" description="Toprim" evidence="12">
    <location>
        <begin position="422"/>
        <end position="540"/>
    </location>
</feature>
<evidence type="ECO:0000256" key="3">
    <source>
        <dbReference type="ARBA" id="ARBA00010708"/>
    </source>
</evidence>
<dbReference type="GO" id="GO:0034335">
    <property type="term" value="F:DNA negative supercoiling activity"/>
    <property type="evidence" value="ECO:0007669"/>
    <property type="project" value="UniProtKB-ARBA"/>
</dbReference>
<comment type="catalytic activity">
    <reaction evidence="1">
        <text>ATP-dependent breakage, passage and rejoining of double-stranded DNA.</text>
        <dbReference type="EC" id="5.6.2.2"/>
    </reaction>
</comment>
<dbReference type="InterPro" id="IPR006171">
    <property type="entry name" value="TOPRIM_dom"/>
</dbReference>
<comment type="cofactor">
    <cofactor evidence="2">
        <name>Mg(2+)</name>
        <dbReference type="ChEBI" id="CHEBI:18420"/>
    </cofactor>
</comment>
<dbReference type="Pfam" id="PF00986">
    <property type="entry name" value="DNA_gyraseB_C"/>
    <property type="match status" value="1"/>
</dbReference>
<dbReference type="InterPro" id="IPR000565">
    <property type="entry name" value="Topo_IIA_B"/>
</dbReference>
<gene>
    <name evidence="13" type="ORF">IAA55_05765</name>
</gene>
<dbReference type="EC" id="5.6.2.2" evidence="4"/>
<dbReference type="Gene3D" id="3.30.230.10">
    <property type="match status" value="1"/>
</dbReference>
<name>A0A9D1E9T3_9FIRM</name>
<dbReference type="CDD" id="cd00822">
    <property type="entry name" value="TopoII_Trans_DNA_gyrase"/>
    <property type="match status" value="1"/>
</dbReference>
<comment type="similarity">
    <text evidence="3">Belongs to the type II topoisomerase GyrB family.</text>
</comment>
<dbReference type="SUPFAM" id="SSF55874">
    <property type="entry name" value="ATPase domain of HSP90 chaperone/DNA topoisomerase II/histidine kinase"/>
    <property type="match status" value="1"/>
</dbReference>
<sequence length="640" mass="71877">MAKKNVYDESSISVLEGLEAVRKRPGMYIGSVSRKGLNHLVYEIVDNSVDEHLAGECDTIYVTLEADGSATVEDNGRGIPVGMHEKGISAARLVFSTLHAGGKFDNSVYKTSGGLHGVGSSVVNALSEWLDVEIYRDGYIHHDRYERGKPVEKLEDGLLPKIGKTKKRGTKIRFLPDPEIFEVTRFKGDDIKSRLHETAYLNPKLTIIYEDQRGAEPEHVEFHEPEGIMGFVRDINKNAETLHDVIYFQGESDGIAVEAAFQYCNEFHENILGFCNNIYNAEGGTHITGFKTTFTTVINNYARELGILKEKDPNFTGTDIRSGMTAVISVKHPDPRFEGQTKTKLDNQDAAKAVGKVTGDEIQLYFDRNLETLKTVISCAEKAAKIRKTEERAKTNLLTKQKFSFDSNGKLANCESRDPSKCEIFIVEGDSAGGSAKTARNRMYQAILPIRGKILNVEKASIDKVLANAEIKTMINAFGCGFSEGYGNDFDIDKLRYDKIIIMADADVDGAHISTLLLTLFYRFMPELIYQGHVYIAMPPLYKAIPSKGKEEYLYDDAALEKYRKRHKGPFTLQRYKGLGEMDAQQLWETTLDPEHRVLRKVEIEDGRMASDVTEMLMGNDVAPRRDFIYRHARDAELDI</sequence>
<proteinExistence type="inferred from homology"/>
<dbReference type="GO" id="GO:0003677">
    <property type="term" value="F:DNA binding"/>
    <property type="evidence" value="ECO:0007669"/>
    <property type="project" value="UniProtKB-KW"/>
</dbReference>
<evidence type="ECO:0000259" key="12">
    <source>
        <dbReference type="PROSITE" id="PS50880"/>
    </source>
</evidence>
<evidence type="ECO:0000256" key="9">
    <source>
        <dbReference type="ARBA" id="ARBA00023029"/>
    </source>
</evidence>
<dbReference type="InterPro" id="IPR020568">
    <property type="entry name" value="Ribosomal_Su5_D2-typ_SF"/>
</dbReference>
<protein>
    <recommendedName>
        <fullName evidence="4">DNA topoisomerase (ATP-hydrolyzing)</fullName>
        <ecNumber evidence="4">5.6.2.2</ecNumber>
    </recommendedName>
</protein>
<dbReference type="Pfam" id="PF02518">
    <property type="entry name" value="HATPase_c"/>
    <property type="match status" value="1"/>
</dbReference>
<dbReference type="EMBL" id="DVHM01000094">
    <property type="protein sequence ID" value="HIR70768.1"/>
    <property type="molecule type" value="Genomic_DNA"/>
</dbReference>
<dbReference type="PRINTS" id="PR01159">
    <property type="entry name" value="DNAGYRASEB"/>
</dbReference>